<protein>
    <submittedName>
        <fullName evidence="2">Uncharacterized protein</fullName>
    </submittedName>
</protein>
<gene>
    <name evidence="2" type="ORF">MNBD_GAMMA10-70</name>
</gene>
<organism evidence="2">
    <name type="scientific">hydrothermal vent metagenome</name>
    <dbReference type="NCBI Taxonomy" id="652676"/>
    <lineage>
        <taxon>unclassified sequences</taxon>
        <taxon>metagenomes</taxon>
        <taxon>ecological metagenomes</taxon>
    </lineage>
</organism>
<feature type="transmembrane region" description="Helical" evidence="1">
    <location>
        <begin position="47"/>
        <end position="63"/>
    </location>
</feature>
<reference evidence="2" key="1">
    <citation type="submission" date="2018-06" db="EMBL/GenBank/DDBJ databases">
        <authorList>
            <person name="Zhirakovskaya E."/>
        </authorList>
    </citation>
    <scope>NUCLEOTIDE SEQUENCE</scope>
</reference>
<evidence type="ECO:0000256" key="1">
    <source>
        <dbReference type="SAM" id="Phobius"/>
    </source>
</evidence>
<keyword evidence="1" id="KW-0812">Transmembrane</keyword>
<feature type="transmembrane region" description="Helical" evidence="1">
    <location>
        <begin position="7"/>
        <end position="27"/>
    </location>
</feature>
<accession>A0A3B0X2G6</accession>
<dbReference type="AlphaFoldDB" id="A0A3B0X2G6"/>
<evidence type="ECO:0000313" key="2">
    <source>
        <dbReference type="EMBL" id="VAW62448.1"/>
    </source>
</evidence>
<keyword evidence="1" id="KW-1133">Transmembrane helix</keyword>
<keyword evidence="1" id="KW-0472">Membrane</keyword>
<sequence length="64" mass="7042">MMLEKELLISLGLTPLLVLITFMVREFAKSLGIVNNPNPIVPQHTKAVAYMGGVAIAINIFIIY</sequence>
<dbReference type="EMBL" id="UOFJ01000074">
    <property type="protein sequence ID" value="VAW62448.1"/>
    <property type="molecule type" value="Genomic_DNA"/>
</dbReference>
<name>A0A3B0X2G6_9ZZZZ</name>
<proteinExistence type="predicted"/>
<feature type="non-terminal residue" evidence="2">
    <location>
        <position position="64"/>
    </location>
</feature>